<organism evidence="1 2">
    <name type="scientific">Rhodopirellula baltica (strain DSM 10527 / NCIMB 13988 / SH1)</name>
    <dbReference type="NCBI Taxonomy" id="243090"/>
    <lineage>
        <taxon>Bacteria</taxon>
        <taxon>Pseudomonadati</taxon>
        <taxon>Planctomycetota</taxon>
        <taxon>Planctomycetia</taxon>
        <taxon>Pirellulales</taxon>
        <taxon>Pirellulaceae</taxon>
        <taxon>Rhodopirellula</taxon>
    </lineage>
</organism>
<sequence>MDRSPRLFGRDAQVRRRASWHLSRPTTFVRAWLVLQASCVKRGEEFVSDAMSARPYPRCFYVAWRKRYLTPFFQYCKSPPDRCAFLIPFTHPMPVHVSIDCLFSRVAVCAYAAWWCRCTNGSCPRRYSHGR</sequence>
<dbReference type="AlphaFoldDB" id="Q7USJ5"/>
<proteinExistence type="predicted"/>
<reference evidence="1 2" key="1">
    <citation type="journal article" date="2003" name="Proc. Natl. Acad. Sci. U.S.A.">
        <title>Complete genome sequence of the marine planctomycete Pirellula sp. strain 1.</title>
        <authorList>
            <person name="Gloeckner F.O."/>
            <person name="Kube M."/>
            <person name="Bauer M."/>
            <person name="Teeling H."/>
            <person name="Lombardot T."/>
            <person name="Ludwig W."/>
            <person name="Gade D."/>
            <person name="Beck A."/>
            <person name="Borzym K."/>
            <person name="Heitmann K."/>
            <person name="Rabus R."/>
            <person name="Schlesner H."/>
            <person name="Amann R."/>
            <person name="Reinhardt R."/>
        </authorList>
    </citation>
    <scope>NUCLEOTIDE SEQUENCE [LARGE SCALE GENOMIC DNA]</scope>
    <source>
        <strain evidence="2">DSM 10527 / NCIMB 13988 / SH1</strain>
    </source>
</reference>
<dbReference type="KEGG" id="rba:RB4462"/>
<dbReference type="HOGENOM" id="CLU_1925920_0_0_0"/>
<evidence type="ECO:0000313" key="1">
    <source>
        <dbReference type="EMBL" id="CAD73801.1"/>
    </source>
</evidence>
<dbReference type="EnsemblBacteria" id="CAD73801">
    <property type="protein sequence ID" value="CAD73801"/>
    <property type="gene ID" value="RB4462"/>
</dbReference>
<dbReference type="EMBL" id="BX294140">
    <property type="protein sequence ID" value="CAD73801.1"/>
    <property type="molecule type" value="Genomic_DNA"/>
</dbReference>
<dbReference type="InParanoid" id="Q7USJ5"/>
<name>Q7USJ5_RHOBA</name>
<protein>
    <submittedName>
        <fullName evidence="1">Uncharacterized protein</fullName>
    </submittedName>
</protein>
<keyword evidence="2" id="KW-1185">Reference proteome</keyword>
<dbReference type="Proteomes" id="UP000001025">
    <property type="component" value="Chromosome"/>
</dbReference>
<dbReference type="STRING" id="243090.RB4462"/>
<accession>Q7USJ5</accession>
<evidence type="ECO:0000313" key="2">
    <source>
        <dbReference type="Proteomes" id="UP000001025"/>
    </source>
</evidence>
<gene>
    <name evidence="1" type="ordered locus">RB4462</name>
</gene>